<evidence type="ECO:0000313" key="8">
    <source>
        <dbReference type="EMBL" id="OGC59950.1"/>
    </source>
</evidence>
<dbReference type="InterPro" id="IPR001525">
    <property type="entry name" value="C5_MeTfrase"/>
</dbReference>
<dbReference type="InterPro" id="IPR029063">
    <property type="entry name" value="SAM-dependent_MTases_sf"/>
</dbReference>
<gene>
    <name evidence="8" type="ORF">A3A70_02910</name>
</gene>
<evidence type="ECO:0000256" key="6">
    <source>
        <dbReference type="PROSITE-ProRule" id="PRU01016"/>
    </source>
</evidence>
<dbReference type="Gene3D" id="3.90.120.10">
    <property type="entry name" value="DNA Methylase, subunit A, domain 2"/>
    <property type="match status" value="1"/>
</dbReference>
<keyword evidence="5" id="KW-0680">Restriction system</keyword>
<keyword evidence="3 6" id="KW-0808">Transferase</keyword>
<feature type="active site" evidence="6">
    <location>
        <position position="96"/>
    </location>
</feature>
<evidence type="ECO:0000313" key="9">
    <source>
        <dbReference type="Proteomes" id="UP000178964"/>
    </source>
</evidence>
<dbReference type="GO" id="GO:0044027">
    <property type="term" value="P:negative regulation of gene expression via chromosomal CpG island methylation"/>
    <property type="evidence" value="ECO:0007669"/>
    <property type="project" value="TreeGrafter"/>
</dbReference>
<name>A0A1F4VSE0_UNCKA</name>
<dbReference type="AlphaFoldDB" id="A0A1F4VSE0"/>
<evidence type="ECO:0000256" key="3">
    <source>
        <dbReference type="ARBA" id="ARBA00022679"/>
    </source>
</evidence>
<keyword evidence="4 6" id="KW-0949">S-adenosyl-L-methionine</keyword>
<dbReference type="InterPro" id="IPR050390">
    <property type="entry name" value="C5-Methyltransferase"/>
</dbReference>
<evidence type="ECO:0000256" key="5">
    <source>
        <dbReference type="ARBA" id="ARBA00022747"/>
    </source>
</evidence>
<dbReference type="PROSITE" id="PS51679">
    <property type="entry name" value="SAM_MT_C5"/>
    <property type="match status" value="1"/>
</dbReference>
<comment type="caution">
    <text evidence="8">The sequence shown here is derived from an EMBL/GenBank/DDBJ whole genome shotgun (WGS) entry which is preliminary data.</text>
</comment>
<protein>
    <recommendedName>
        <fullName evidence="1">DNA (cytosine-5-)-methyltransferase</fullName>
        <ecNumber evidence="1">2.1.1.37</ecNumber>
    </recommendedName>
</protein>
<accession>A0A1F4VSE0</accession>
<dbReference type="GO" id="GO:0009307">
    <property type="term" value="P:DNA restriction-modification system"/>
    <property type="evidence" value="ECO:0007669"/>
    <property type="project" value="UniProtKB-KW"/>
</dbReference>
<dbReference type="Pfam" id="PF00145">
    <property type="entry name" value="DNA_methylase"/>
    <property type="match status" value="1"/>
</dbReference>
<dbReference type="STRING" id="1802627.A3A70_02910"/>
<dbReference type="NCBIfam" id="TIGR00675">
    <property type="entry name" value="dcm"/>
    <property type="match status" value="1"/>
</dbReference>
<dbReference type="PRINTS" id="PR00105">
    <property type="entry name" value="C5METTRFRASE"/>
</dbReference>
<dbReference type="EMBL" id="MEVK01000003">
    <property type="protein sequence ID" value="OGC59950.1"/>
    <property type="molecule type" value="Genomic_DNA"/>
</dbReference>
<evidence type="ECO:0000256" key="4">
    <source>
        <dbReference type="ARBA" id="ARBA00022691"/>
    </source>
</evidence>
<evidence type="ECO:0000256" key="7">
    <source>
        <dbReference type="RuleBase" id="RU000416"/>
    </source>
</evidence>
<dbReference type="Proteomes" id="UP000178964">
    <property type="component" value="Unassembled WGS sequence"/>
</dbReference>
<sequence>MTKRVIFSFFAGAGFLDLGFELSGFKVAFVNELESSFLNAYKFARNKMGLPGTLYGYHEGDMADLTKGKGRKNLSSIINDVRKHKAVVGFIGGPPCPDFSIAGKNKGKDGIHGKLSTTYITLISQQKPDFFLFENVKGLWKTKSHRLFYEELKVKLQKNGYVLTERLINALEYGVPQDRDRIILVGFKKEMIPAKLLDPKKKNVLNPDAFPWLEYIKYPREEIFAKYKAARSLYENPLSKKPGGIPVDTTVEYWFKKNSVTKHPNAKHYFKPKSLLRFKETKEGDVSRKSFKRLHRWRYSPTVAYGNNEVHLHPLEPRRLSAAEALSLQSLPKSFVFPDTMTLSEMFKAIGNGVPFVAAKSVAETIKMFLNTL</sequence>
<dbReference type="PANTHER" id="PTHR10629">
    <property type="entry name" value="CYTOSINE-SPECIFIC METHYLTRANSFERASE"/>
    <property type="match status" value="1"/>
</dbReference>
<evidence type="ECO:0000256" key="2">
    <source>
        <dbReference type="ARBA" id="ARBA00022603"/>
    </source>
</evidence>
<dbReference type="GO" id="GO:0003677">
    <property type="term" value="F:DNA binding"/>
    <property type="evidence" value="ECO:0007669"/>
    <property type="project" value="TreeGrafter"/>
</dbReference>
<dbReference type="EC" id="2.1.1.37" evidence="1"/>
<comment type="similarity">
    <text evidence="6 7">Belongs to the class I-like SAM-binding methyltransferase superfamily. C5-methyltransferase family.</text>
</comment>
<dbReference type="GO" id="GO:0003886">
    <property type="term" value="F:DNA (cytosine-5-)-methyltransferase activity"/>
    <property type="evidence" value="ECO:0007669"/>
    <property type="project" value="UniProtKB-EC"/>
</dbReference>
<dbReference type="SUPFAM" id="SSF53335">
    <property type="entry name" value="S-adenosyl-L-methionine-dependent methyltransferases"/>
    <property type="match status" value="1"/>
</dbReference>
<proteinExistence type="inferred from homology"/>
<reference evidence="8 9" key="1">
    <citation type="journal article" date="2016" name="Nat. Commun.">
        <title>Thousands of microbial genomes shed light on interconnected biogeochemical processes in an aquifer system.</title>
        <authorList>
            <person name="Anantharaman K."/>
            <person name="Brown C.T."/>
            <person name="Hug L.A."/>
            <person name="Sharon I."/>
            <person name="Castelle C.J."/>
            <person name="Probst A.J."/>
            <person name="Thomas B.C."/>
            <person name="Singh A."/>
            <person name="Wilkins M.J."/>
            <person name="Karaoz U."/>
            <person name="Brodie E.L."/>
            <person name="Williams K.H."/>
            <person name="Hubbard S.S."/>
            <person name="Banfield J.F."/>
        </authorList>
    </citation>
    <scope>NUCLEOTIDE SEQUENCE [LARGE SCALE GENOMIC DNA]</scope>
</reference>
<dbReference type="PANTHER" id="PTHR10629:SF52">
    <property type="entry name" value="DNA (CYTOSINE-5)-METHYLTRANSFERASE 1"/>
    <property type="match status" value="1"/>
</dbReference>
<dbReference type="Gene3D" id="3.40.50.150">
    <property type="entry name" value="Vaccinia Virus protein VP39"/>
    <property type="match status" value="1"/>
</dbReference>
<keyword evidence="2 6" id="KW-0489">Methyltransferase</keyword>
<evidence type="ECO:0000256" key="1">
    <source>
        <dbReference type="ARBA" id="ARBA00011975"/>
    </source>
</evidence>
<dbReference type="GO" id="GO:0032259">
    <property type="term" value="P:methylation"/>
    <property type="evidence" value="ECO:0007669"/>
    <property type="project" value="UniProtKB-KW"/>
</dbReference>
<organism evidence="8 9">
    <name type="scientific">candidate division WWE3 bacterium RIFCSPLOWO2_01_FULL_42_11</name>
    <dbReference type="NCBI Taxonomy" id="1802627"/>
    <lineage>
        <taxon>Bacteria</taxon>
        <taxon>Katanobacteria</taxon>
    </lineage>
</organism>